<dbReference type="GO" id="GO:0006352">
    <property type="term" value="P:DNA-templated transcription initiation"/>
    <property type="evidence" value="ECO:0007669"/>
    <property type="project" value="InterPro"/>
</dbReference>
<evidence type="ECO:0000256" key="1">
    <source>
        <dbReference type="ARBA" id="ARBA00010641"/>
    </source>
</evidence>
<dbReference type="InterPro" id="IPR013325">
    <property type="entry name" value="RNA_pol_sigma_r2"/>
</dbReference>
<dbReference type="Gene3D" id="1.10.1740.10">
    <property type="match status" value="1"/>
</dbReference>
<dbReference type="InterPro" id="IPR014284">
    <property type="entry name" value="RNA_pol_sigma-70_dom"/>
</dbReference>
<dbReference type="Proteomes" id="UP000252731">
    <property type="component" value="Unassembled WGS sequence"/>
</dbReference>
<dbReference type="PANTHER" id="PTHR43133:SF51">
    <property type="entry name" value="RNA POLYMERASE SIGMA FACTOR"/>
    <property type="match status" value="1"/>
</dbReference>
<dbReference type="GO" id="GO:0016987">
    <property type="term" value="F:sigma factor activity"/>
    <property type="evidence" value="ECO:0007669"/>
    <property type="project" value="UniProtKB-KW"/>
</dbReference>
<dbReference type="CDD" id="cd06171">
    <property type="entry name" value="Sigma70_r4"/>
    <property type="match status" value="1"/>
</dbReference>
<name>A0A366JR32_CYTFI</name>
<evidence type="ECO:0000256" key="2">
    <source>
        <dbReference type="ARBA" id="ARBA00023015"/>
    </source>
</evidence>
<feature type="domain" description="RNA polymerase sigma factor 70 region 4 type 2" evidence="6">
    <location>
        <begin position="107"/>
        <end position="159"/>
    </location>
</feature>
<reference evidence="7 8" key="1">
    <citation type="submission" date="2018-06" db="EMBL/GenBank/DDBJ databases">
        <title>Freshwater and sediment microbial communities from various areas in North America, analyzing microbe dynamics in response to fracking.</title>
        <authorList>
            <person name="Lamendella R."/>
        </authorList>
    </citation>
    <scope>NUCLEOTIDE SEQUENCE [LARGE SCALE GENOMIC DNA]</scope>
    <source>
        <strain evidence="7 8">14_TX</strain>
    </source>
</reference>
<feature type="domain" description="RNA polymerase sigma-70 region 2" evidence="5">
    <location>
        <begin position="10"/>
        <end position="73"/>
    </location>
</feature>
<keyword evidence="3" id="KW-0731">Sigma factor</keyword>
<dbReference type="OrthoDB" id="9794508at2"/>
<dbReference type="InterPro" id="IPR036388">
    <property type="entry name" value="WH-like_DNA-bd_sf"/>
</dbReference>
<evidence type="ECO:0000256" key="4">
    <source>
        <dbReference type="ARBA" id="ARBA00023163"/>
    </source>
</evidence>
<dbReference type="Pfam" id="PF04542">
    <property type="entry name" value="Sigma70_r2"/>
    <property type="match status" value="1"/>
</dbReference>
<comment type="caution">
    <text evidence="7">The sequence shown here is derived from an EMBL/GenBank/DDBJ whole genome shotgun (WGS) entry which is preliminary data.</text>
</comment>
<dbReference type="Gene3D" id="1.10.10.10">
    <property type="entry name" value="Winged helix-like DNA-binding domain superfamily/Winged helix DNA-binding domain"/>
    <property type="match status" value="1"/>
</dbReference>
<dbReference type="SUPFAM" id="SSF88659">
    <property type="entry name" value="Sigma3 and sigma4 domains of RNA polymerase sigma factors"/>
    <property type="match status" value="1"/>
</dbReference>
<gene>
    <name evidence="7" type="ORF">DFO70_110213</name>
</gene>
<comment type="similarity">
    <text evidence="1">Belongs to the sigma-70 factor family. ECF subfamily.</text>
</comment>
<dbReference type="Pfam" id="PF08281">
    <property type="entry name" value="Sigma70_r4_2"/>
    <property type="match status" value="1"/>
</dbReference>
<evidence type="ECO:0000259" key="5">
    <source>
        <dbReference type="Pfam" id="PF04542"/>
    </source>
</evidence>
<evidence type="ECO:0000256" key="3">
    <source>
        <dbReference type="ARBA" id="ARBA00023082"/>
    </source>
</evidence>
<dbReference type="NCBIfam" id="TIGR02937">
    <property type="entry name" value="sigma70-ECF"/>
    <property type="match status" value="1"/>
</dbReference>
<dbReference type="InterPro" id="IPR007627">
    <property type="entry name" value="RNA_pol_sigma70_r2"/>
</dbReference>
<dbReference type="InterPro" id="IPR039425">
    <property type="entry name" value="RNA_pol_sigma-70-like"/>
</dbReference>
<dbReference type="AlphaFoldDB" id="A0A366JR32"/>
<keyword evidence="2" id="KW-0805">Transcription regulation</keyword>
<dbReference type="InterPro" id="IPR013324">
    <property type="entry name" value="RNA_pol_sigma_r3/r4-like"/>
</dbReference>
<dbReference type="SUPFAM" id="SSF88946">
    <property type="entry name" value="Sigma2 domain of RNA polymerase sigma factors"/>
    <property type="match status" value="1"/>
</dbReference>
<organism evidence="7 8">
    <name type="scientific">Cytobacillus firmus</name>
    <name type="common">Bacillus firmus</name>
    <dbReference type="NCBI Taxonomy" id="1399"/>
    <lineage>
        <taxon>Bacteria</taxon>
        <taxon>Bacillati</taxon>
        <taxon>Bacillota</taxon>
        <taxon>Bacilli</taxon>
        <taxon>Bacillales</taxon>
        <taxon>Bacillaceae</taxon>
        <taxon>Cytobacillus</taxon>
    </lineage>
</organism>
<keyword evidence="4" id="KW-0804">Transcription</keyword>
<evidence type="ECO:0000259" key="6">
    <source>
        <dbReference type="Pfam" id="PF08281"/>
    </source>
</evidence>
<keyword evidence="8" id="KW-1185">Reference proteome</keyword>
<sequence>MNQLSDSDFYLKYRKKVYHIALSYFKDRFMAEDVSHEVMIKCFEKRSGFKGTSTLDTWVYCVAKNYCIDKIRNMKGDCSYLSEETGLLTNEEAATPEAALIRNVEYEDLQRKVAMLPEKYKVLLILYYFEHLSLKEIQLRLKMNISTVKTRIYRAKQMLKKMYQAEGPRFRRYEF</sequence>
<dbReference type="GO" id="GO:0003677">
    <property type="term" value="F:DNA binding"/>
    <property type="evidence" value="ECO:0007669"/>
    <property type="project" value="InterPro"/>
</dbReference>
<evidence type="ECO:0000313" key="8">
    <source>
        <dbReference type="Proteomes" id="UP000252731"/>
    </source>
</evidence>
<protein>
    <submittedName>
        <fullName evidence="7">RNA polymerase sigma-70 factor (ECF subfamily)</fullName>
    </submittedName>
</protein>
<dbReference type="RefSeq" id="WP_113884273.1">
    <property type="nucleotide sequence ID" value="NZ_QNSF01000010.1"/>
</dbReference>
<accession>A0A366JR32</accession>
<evidence type="ECO:0000313" key="7">
    <source>
        <dbReference type="EMBL" id="RBP90106.1"/>
    </source>
</evidence>
<dbReference type="PANTHER" id="PTHR43133">
    <property type="entry name" value="RNA POLYMERASE ECF-TYPE SIGMA FACTO"/>
    <property type="match status" value="1"/>
</dbReference>
<proteinExistence type="inferred from homology"/>
<dbReference type="EMBL" id="QNSF01000010">
    <property type="protein sequence ID" value="RBP90106.1"/>
    <property type="molecule type" value="Genomic_DNA"/>
</dbReference>
<dbReference type="InterPro" id="IPR013249">
    <property type="entry name" value="RNA_pol_sigma70_r4_t2"/>
</dbReference>